<dbReference type="GO" id="GO:0016971">
    <property type="term" value="F:flavin-dependent sulfhydryl oxidase activity"/>
    <property type="evidence" value="ECO:0007669"/>
    <property type="project" value="InterPro"/>
</dbReference>
<accession>A0A8S0QJK5</accession>
<dbReference type="InterPro" id="IPR039799">
    <property type="entry name" value="ALR/ERV"/>
</dbReference>
<dbReference type="OrthoDB" id="913182at2759"/>
<dbReference type="Proteomes" id="UP000594638">
    <property type="component" value="Unassembled WGS sequence"/>
</dbReference>
<keyword evidence="4" id="KW-0274">FAD</keyword>
<dbReference type="InterPro" id="IPR036774">
    <property type="entry name" value="ERV/ALR_sulphydryl_oxid_sf"/>
</dbReference>
<dbReference type="Gramene" id="OE9A039783T1">
    <property type="protein sequence ID" value="OE9A039783C1"/>
    <property type="gene ID" value="OE9A039783"/>
</dbReference>
<keyword evidence="5" id="KW-0560">Oxidoreductase</keyword>
<evidence type="ECO:0000256" key="1">
    <source>
        <dbReference type="ARBA" id="ARBA00001974"/>
    </source>
</evidence>
<reference evidence="8 9" key="1">
    <citation type="submission" date="2019-12" db="EMBL/GenBank/DDBJ databases">
        <authorList>
            <person name="Alioto T."/>
            <person name="Alioto T."/>
            <person name="Gomez Garrido J."/>
        </authorList>
    </citation>
    <scope>NUCLEOTIDE SEQUENCE [LARGE SCALE GENOMIC DNA]</scope>
</reference>
<dbReference type="PANTHER" id="PTHR12645">
    <property type="entry name" value="ALR/ERV"/>
    <property type="match status" value="1"/>
</dbReference>
<dbReference type="GO" id="GO:0005739">
    <property type="term" value="C:mitochondrion"/>
    <property type="evidence" value="ECO:0007669"/>
    <property type="project" value="TreeGrafter"/>
</dbReference>
<keyword evidence="9" id="KW-1185">Reference proteome</keyword>
<evidence type="ECO:0000256" key="2">
    <source>
        <dbReference type="ARBA" id="ARBA00012512"/>
    </source>
</evidence>
<evidence type="ECO:0000313" key="9">
    <source>
        <dbReference type="Proteomes" id="UP000594638"/>
    </source>
</evidence>
<evidence type="ECO:0000256" key="6">
    <source>
        <dbReference type="ARBA" id="ARBA00023157"/>
    </source>
</evidence>
<protein>
    <recommendedName>
        <fullName evidence="2">thiol oxidase</fullName>
        <ecNumber evidence="2">1.8.3.2</ecNumber>
    </recommendedName>
</protein>
<organism evidence="8 9">
    <name type="scientific">Olea europaea subsp. europaea</name>
    <dbReference type="NCBI Taxonomy" id="158383"/>
    <lineage>
        <taxon>Eukaryota</taxon>
        <taxon>Viridiplantae</taxon>
        <taxon>Streptophyta</taxon>
        <taxon>Embryophyta</taxon>
        <taxon>Tracheophyta</taxon>
        <taxon>Spermatophyta</taxon>
        <taxon>Magnoliopsida</taxon>
        <taxon>eudicotyledons</taxon>
        <taxon>Gunneridae</taxon>
        <taxon>Pentapetalae</taxon>
        <taxon>asterids</taxon>
        <taxon>lamiids</taxon>
        <taxon>Lamiales</taxon>
        <taxon>Oleaceae</taxon>
        <taxon>Oleeae</taxon>
        <taxon>Olea</taxon>
    </lineage>
</organism>
<evidence type="ECO:0000313" key="8">
    <source>
        <dbReference type="EMBL" id="CAA2967256.1"/>
    </source>
</evidence>
<evidence type="ECO:0000256" key="4">
    <source>
        <dbReference type="ARBA" id="ARBA00022827"/>
    </source>
</evidence>
<name>A0A8S0QJK5_OLEEU</name>
<keyword evidence="3" id="KW-0285">Flavoprotein</keyword>
<dbReference type="InterPro" id="IPR017905">
    <property type="entry name" value="ERV/ALR_sulphydryl_oxidase"/>
</dbReference>
<dbReference type="GO" id="GO:0050660">
    <property type="term" value="F:flavin adenine dinucleotide binding"/>
    <property type="evidence" value="ECO:0007669"/>
    <property type="project" value="TreeGrafter"/>
</dbReference>
<dbReference type="AlphaFoldDB" id="A0A8S0QJK5"/>
<dbReference type="EMBL" id="CACTIH010001879">
    <property type="protein sequence ID" value="CAA2967256.1"/>
    <property type="molecule type" value="Genomic_DNA"/>
</dbReference>
<comment type="cofactor">
    <cofactor evidence="1">
        <name>FAD</name>
        <dbReference type="ChEBI" id="CHEBI:57692"/>
    </cofactor>
</comment>
<gene>
    <name evidence="8" type="ORF">OLEA9_A039783</name>
</gene>
<dbReference type="Gene3D" id="1.20.120.310">
    <property type="entry name" value="ERV/ALR sulfhydryl oxidase domain"/>
    <property type="match status" value="1"/>
</dbReference>
<proteinExistence type="predicted"/>
<comment type="caution">
    <text evidence="8">The sequence shown here is derived from an EMBL/GenBank/DDBJ whole genome shotgun (WGS) entry which is preliminary data.</text>
</comment>
<feature type="domain" description="ERV/ALR sulfhydryl oxidase" evidence="7">
    <location>
        <begin position="82"/>
        <end position="110"/>
    </location>
</feature>
<dbReference type="Pfam" id="PF04777">
    <property type="entry name" value="Evr1_Alr"/>
    <property type="match status" value="1"/>
</dbReference>
<sequence>MAENPLQHLFQAFGKVSECVQTHLSQFILRPSQPSTLLNKNDHSSLYISQNSTTDSHLLQPAEILKKVGKSSGPVTKEELGRATWTFLHTLAAQYPDKPTRQQKKDVKELAIQRRNYRAKLAWYQSPKILFSYMWLSSCFRQFLAVYVALVLSQIVGELGLPFFQRLPGRFLSSKVVSTPSVITDFSSSIVELVGELRFTWASWVFRSFNVFQAGSLITDLSSSVIELVGELGFA</sequence>
<evidence type="ECO:0000259" key="7">
    <source>
        <dbReference type="Pfam" id="PF04777"/>
    </source>
</evidence>
<dbReference type="SUPFAM" id="SSF69000">
    <property type="entry name" value="FAD-dependent thiol oxidase"/>
    <property type="match status" value="1"/>
</dbReference>
<evidence type="ECO:0000256" key="5">
    <source>
        <dbReference type="ARBA" id="ARBA00023002"/>
    </source>
</evidence>
<dbReference type="PANTHER" id="PTHR12645:SF0">
    <property type="entry name" value="FAD-LINKED SULFHYDRYL OXIDASE ALR"/>
    <property type="match status" value="1"/>
</dbReference>
<evidence type="ECO:0000256" key="3">
    <source>
        <dbReference type="ARBA" id="ARBA00022630"/>
    </source>
</evidence>
<keyword evidence="6" id="KW-1015">Disulfide bond</keyword>
<dbReference type="EC" id="1.8.3.2" evidence="2"/>